<dbReference type="InterPro" id="IPR029754">
    <property type="entry name" value="Urease_Ni-bd"/>
</dbReference>
<comment type="similarity">
    <text evidence="5 9">Belongs to the metallo-dependent hydrolases superfamily. Urease alpha subunit family.</text>
</comment>
<feature type="binding site" evidence="5">
    <location>
        <position position="136"/>
    </location>
    <ligand>
        <name>Ni(2+)</name>
        <dbReference type="ChEBI" id="CHEBI:49786"/>
        <label>1</label>
    </ligand>
</feature>
<dbReference type="Gene3D" id="2.30.40.10">
    <property type="entry name" value="Urease, subunit C, domain 1"/>
    <property type="match status" value="1"/>
</dbReference>
<dbReference type="InterPro" id="IPR011612">
    <property type="entry name" value="Urease_alpha_N_dom"/>
</dbReference>
<comment type="cofactor">
    <cofactor evidence="5 8">
        <name>Ni cation</name>
        <dbReference type="ChEBI" id="CHEBI:25516"/>
    </cofactor>
    <text evidence="5 8">Binds 2 nickel ions per subunit.</text>
</comment>
<evidence type="ECO:0000256" key="1">
    <source>
        <dbReference type="ARBA" id="ARBA00004897"/>
    </source>
</evidence>
<dbReference type="Pfam" id="PF01979">
    <property type="entry name" value="Amidohydro_1"/>
    <property type="match status" value="1"/>
</dbReference>
<dbReference type="InterPro" id="IPR017950">
    <property type="entry name" value="Urease_AS"/>
</dbReference>
<dbReference type="RefSeq" id="WP_406720499.1">
    <property type="nucleotide sequence ID" value="NZ_CP135443.1"/>
</dbReference>
<evidence type="ECO:0000256" key="6">
    <source>
        <dbReference type="NCBIfam" id="TIGR01792"/>
    </source>
</evidence>
<gene>
    <name evidence="5 11" type="primary">ureC</name>
    <name evidence="11" type="ORF">RPE78_10335</name>
</gene>
<feature type="domain" description="Urease" evidence="10">
    <location>
        <begin position="131"/>
        <end position="568"/>
    </location>
</feature>
<evidence type="ECO:0000256" key="2">
    <source>
        <dbReference type="ARBA" id="ARBA00022596"/>
    </source>
</evidence>
<name>A0ABZ1DZC9_9RHOB</name>
<dbReference type="Gene3D" id="3.20.20.140">
    <property type="entry name" value="Metal-dependent hydrolases"/>
    <property type="match status" value="1"/>
</dbReference>
<evidence type="ECO:0000256" key="7">
    <source>
        <dbReference type="PROSITE-ProRule" id="PRU00700"/>
    </source>
</evidence>
<dbReference type="InterPro" id="IPR017951">
    <property type="entry name" value="Urease_asu_c"/>
</dbReference>
<dbReference type="NCBIfam" id="TIGR01792">
    <property type="entry name" value="urease_alph"/>
    <property type="match status" value="1"/>
</dbReference>
<dbReference type="PROSITE" id="PS00145">
    <property type="entry name" value="UREASE_2"/>
    <property type="match status" value="1"/>
</dbReference>
<feature type="active site" description="Proton donor" evidence="5 7">
    <location>
        <position position="322"/>
    </location>
</feature>
<evidence type="ECO:0000256" key="9">
    <source>
        <dbReference type="RuleBase" id="RU004158"/>
    </source>
</evidence>
<dbReference type="InterPro" id="IPR011059">
    <property type="entry name" value="Metal-dep_hydrolase_composite"/>
</dbReference>
<keyword evidence="4 5" id="KW-0378">Hydrolase</keyword>
<dbReference type="InterPro" id="IPR050112">
    <property type="entry name" value="Urease_alpha_subunit"/>
</dbReference>
<dbReference type="SUPFAM" id="SSF51338">
    <property type="entry name" value="Composite domain of metallo-dependent hydrolases"/>
    <property type="match status" value="1"/>
</dbReference>
<dbReference type="NCBIfam" id="NF009686">
    <property type="entry name" value="PRK13207.1"/>
    <property type="match status" value="1"/>
</dbReference>
<keyword evidence="3 5" id="KW-0479">Metal-binding</keyword>
<dbReference type="NCBIfam" id="NF009685">
    <property type="entry name" value="PRK13206.1"/>
    <property type="match status" value="1"/>
</dbReference>
<proteinExistence type="inferred from homology"/>
<comment type="pathway">
    <text evidence="1 5">Nitrogen metabolism; urea degradation; CO(2) and NH(3) from urea (urease route): step 1/1.</text>
</comment>
<feature type="binding site" evidence="5 7">
    <location>
        <position position="221"/>
    </location>
    <ligand>
        <name>substrate</name>
    </ligand>
</feature>
<protein>
    <recommendedName>
        <fullName evidence="5 6">Urease subunit alpha</fullName>
        <ecNumber evidence="5 6">3.5.1.5</ecNumber>
    </recommendedName>
    <alternativeName>
        <fullName evidence="5">Urea amidohydrolase subunit alpha</fullName>
    </alternativeName>
</protein>
<feature type="binding site" evidence="5">
    <location>
        <position position="362"/>
    </location>
    <ligand>
        <name>Ni(2+)</name>
        <dbReference type="ChEBI" id="CHEBI:49786"/>
        <label>1</label>
    </ligand>
</feature>
<accession>A0ABZ1DZC9</accession>
<dbReference type="PROSITE" id="PS51368">
    <property type="entry name" value="UREASE_3"/>
    <property type="match status" value="1"/>
</dbReference>
<feature type="binding site" evidence="5">
    <location>
        <position position="138"/>
    </location>
    <ligand>
        <name>Ni(2+)</name>
        <dbReference type="ChEBI" id="CHEBI:49786"/>
        <label>1</label>
    </ligand>
</feature>
<evidence type="ECO:0000313" key="12">
    <source>
        <dbReference type="Proteomes" id="UP001623290"/>
    </source>
</evidence>
<dbReference type="GO" id="GO:0009039">
    <property type="term" value="F:urease activity"/>
    <property type="evidence" value="ECO:0007669"/>
    <property type="project" value="UniProtKB-EC"/>
</dbReference>
<dbReference type="PROSITE" id="PS01120">
    <property type="entry name" value="UREASE_1"/>
    <property type="match status" value="1"/>
</dbReference>
<evidence type="ECO:0000313" key="11">
    <source>
        <dbReference type="EMBL" id="WRY33089.1"/>
    </source>
</evidence>
<feature type="binding site" description="via carbamate group" evidence="5">
    <location>
        <position position="219"/>
    </location>
    <ligand>
        <name>Ni(2+)</name>
        <dbReference type="ChEBI" id="CHEBI:49786"/>
        <label>1</label>
    </ligand>
</feature>
<dbReference type="CDD" id="cd00375">
    <property type="entry name" value="Urease_alpha"/>
    <property type="match status" value="1"/>
</dbReference>
<comment type="subunit">
    <text evidence="5">Heterotrimer of UreA (gamma), UreB (beta) and UreC (alpha) subunits. Three heterotrimers associate to form the active enzyme.</text>
</comment>
<dbReference type="InterPro" id="IPR005848">
    <property type="entry name" value="Urease_asu"/>
</dbReference>
<sequence>MPAKISRATYADMFGPTTGDRLRLADTDLIIEVERDLTTYGEEVKFGGGKVIRDGMGQSQITRAGGAVDTVITNALIVDHSGIYKADVALRDGRIHAIGKAGNPDTQPNVDIIIGPGTEVIAGEGKILTAGGMDAHIHFICPQQIEDALASGITTMLGGGTGPAHGTLATTCTPGPWHISRMLQSFDAFPMNLALSGKGNASRPEALVEMVNAGACAMKLHEDWGTTPAAIDCCLSVADDMDVQVMIHTDTLNESGFVENTLAAINGRTIHAFHTEGAGGGHAPDILRVVGEENVIPSSTNPTRPYTGNTVEEHLDMLMVCHHLDSKVPEDVAFAESRIRKETIAAEDILHDMGAMSIISSDSQAMGRVGEVIIRCWQTADKMKKQRGRLAEETGDNDNARVKRFIAKYTINPAICHGISQHIGSVEVGKRADLVLWNPAFFGAKPEMVLMGGMIISAQMGDPNGSIPAQPFYTRNMFGAYGRALGASAVTFVSQAAEADGVAARLGLQKQVLAVKGTRGIGKADMIHNAARPKIEVHPETYEVRANGELLTCEPAAELPLAQRYFLF</sequence>
<keyword evidence="12" id="KW-1185">Reference proteome</keyword>
<organism evidence="11 12">
    <name type="scientific">Thioclava litoralis</name>
    <dbReference type="NCBI Taxonomy" id="3076557"/>
    <lineage>
        <taxon>Bacteria</taxon>
        <taxon>Pseudomonadati</taxon>
        <taxon>Pseudomonadota</taxon>
        <taxon>Alphaproteobacteria</taxon>
        <taxon>Rhodobacterales</taxon>
        <taxon>Paracoccaceae</taxon>
        <taxon>Thioclava</taxon>
    </lineage>
</organism>
<dbReference type="Pfam" id="PF00449">
    <property type="entry name" value="Urease_alpha"/>
    <property type="match status" value="1"/>
</dbReference>
<dbReference type="HAMAP" id="MF_01953">
    <property type="entry name" value="Urease_alpha"/>
    <property type="match status" value="1"/>
</dbReference>
<dbReference type="InterPro" id="IPR006680">
    <property type="entry name" value="Amidohydro-rel"/>
</dbReference>
<comment type="PTM">
    <text evidence="5">Carboxylation allows a single lysine to coordinate two nickel ions.</text>
</comment>
<dbReference type="EMBL" id="CP135443">
    <property type="protein sequence ID" value="WRY33089.1"/>
    <property type="molecule type" value="Genomic_DNA"/>
</dbReference>
<keyword evidence="2 5" id="KW-0533">Nickel</keyword>
<dbReference type="Proteomes" id="UP001623290">
    <property type="component" value="Chromosome"/>
</dbReference>
<feature type="binding site" evidence="5">
    <location>
        <position position="248"/>
    </location>
    <ligand>
        <name>Ni(2+)</name>
        <dbReference type="ChEBI" id="CHEBI:49786"/>
        <label>2</label>
    </ligand>
</feature>
<feature type="binding site" description="via carbamate group" evidence="5">
    <location>
        <position position="219"/>
    </location>
    <ligand>
        <name>Ni(2+)</name>
        <dbReference type="ChEBI" id="CHEBI:49786"/>
        <label>2</label>
    </ligand>
</feature>
<comment type="catalytic activity">
    <reaction evidence="5 8">
        <text>urea + 2 H2O + H(+) = hydrogencarbonate + 2 NH4(+)</text>
        <dbReference type="Rhea" id="RHEA:20557"/>
        <dbReference type="ChEBI" id="CHEBI:15377"/>
        <dbReference type="ChEBI" id="CHEBI:15378"/>
        <dbReference type="ChEBI" id="CHEBI:16199"/>
        <dbReference type="ChEBI" id="CHEBI:17544"/>
        <dbReference type="ChEBI" id="CHEBI:28938"/>
        <dbReference type="EC" id="3.5.1.5"/>
    </reaction>
</comment>
<comment type="subcellular location">
    <subcellularLocation>
        <location evidence="5 7">Cytoplasm</location>
    </subcellularLocation>
</comment>
<evidence type="ECO:0000256" key="3">
    <source>
        <dbReference type="ARBA" id="ARBA00022723"/>
    </source>
</evidence>
<dbReference type="EC" id="3.5.1.5" evidence="5 6"/>
<dbReference type="InterPro" id="IPR032466">
    <property type="entry name" value="Metal_Hydrolase"/>
</dbReference>
<feature type="modified residue" description="N6-carboxylysine" evidence="5">
    <location>
        <position position="219"/>
    </location>
</feature>
<keyword evidence="5 7" id="KW-0963">Cytoplasm</keyword>
<dbReference type="PANTHER" id="PTHR43440">
    <property type="entry name" value="UREASE"/>
    <property type="match status" value="1"/>
</dbReference>
<dbReference type="SUPFAM" id="SSF51556">
    <property type="entry name" value="Metallo-dependent hydrolases"/>
    <property type="match status" value="1"/>
</dbReference>
<evidence type="ECO:0000256" key="8">
    <source>
        <dbReference type="RuleBase" id="RU000510"/>
    </source>
</evidence>
<evidence type="ECO:0000256" key="4">
    <source>
        <dbReference type="ARBA" id="ARBA00022801"/>
    </source>
</evidence>
<evidence type="ECO:0000259" key="10">
    <source>
        <dbReference type="PROSITE" id="PS51368"/>
    </source>
</evidence>
<feature type="binding site" evidence="5">
    <location>
        <position position="274"/>
    </location>
    <ligand>
        <name>Ni(2+)</name>
        <dbReference type="ChEBI" id="CHEBI:49786"/>
        <label>2</label>
    </ligand>
</feature>
<dbReference type="PRINTS" id="PR01752">
    <property type="entry name" value="UREASE"/>
</dbReference>
<dbReference type="PANTHER" id="PTHR43440:SF1">
    <property type="entry name" value="UREASE"/>
    <property type="match status" value="1"/>
</dbReference>
<evidence type="ECO:0000256" key="5">
    <source>
        <dbReference type="HAMAP-Rule" id="MF_01953"/>
    </source>
</evidence>
<reference evidence="11 12" key="1">
    <citation type="submission" date="2023-09" db="EMBL/GenBank/DDBJ databases">
        <title>Thioclava shenzhenensis sp. nov., a multidrug resistant bacteria-antagonizing species isolated from coastal seawater.</title>
        <authorList>
            <person name="Long M."/>
        </authorList>
    </citation>
    <scope>NUCLEOTIDE SEQUENCE [LARGE SCALE GENOMIC DNA]</scope>
    <source>
        <strain evidence="11 12">FTW29</strain>
    </source>
</reference>